<evidence type="ECO:0000313" key="3">
    <source>
        <dbReference type="Proteomes" id="UP000499080"/>
    </source>
</evidence>
<name>A0A4Y2GYN3_ARAVE</name>
<feature type="region of interest" description="Disordered" evidence="1">
    <location>
        <begin position="69"/>
        <end position="100"/>
    </location>
</feature>
<feature type="region of interest" description="Disordered" evidence="1">
    <location>
        <begin position="31"/>
        <end position="56"/>
    </location>
</feature>
<gene>
    <name evidence="2" type="ORF">AVEN_218322_1</name>
</gene>
<dbReference type="AlphaFoldDB" id="A0A4Y2GYN3"/>
<proteinExistence type="predicted"/>
<comment type="caution">
    <text evidence="2">The sequence shown here is derived from an EMBL/GenBank/DDBJ whole genome shotgun (WGS) entry which is preliminary data.</text>
</comment>
<accession>A0A4Y2GYN3</accession>
<reference evidence="2 3" key="1">
    <citation type="journal article" date="2019" name="Sci. Rep.">
        <title>Orb-weaving spider Araneus ventricosus genome elucidates the spidroin gene catalogue.</title>
        <authorList>
            <person name="Kono N."/>
            <person name="Nakamura H."/>
            <person name="Ohtoshi R."/>
            <person name="Moran D.A.P."/>
            <person name="Shinohara A."/>
            <person name="Yoshida Y."/>
            <person name="Fujiwara M."/>
            <person name="Mori M."/>
            <person name="Tomita M."/>
            <person name="Arakawa K."/>
        </authorList>
    </citation>
    <scope>NUCLEOTIDE SEQUENCE [LARGE SCALE GENOMIC DNA]</scope>
</reference>
<keyword evidence="3" id="KW-1185">Reference proteome</keyword>
<protein>
    <submittedName>
        <fullName evidence="2">Uncharacterized protein</fullName>
    </submittedName>
</protein>
<dbReference type="EMBL" id="BGPR01101286">
    <property type="protein sequence ID" value="GBM59162.1"/>
    <property type="molecule type" value="Genomic_DNA"/>
</dbReference>
<evidence type="ECO:0000256" key="1">
    <source>
        <dbReference type="SAM" id="MobiDB-lite"/>
    </source>
</evidence>
<evidence type="ECO:0000313" key="2">
    <source>
        <dbReference type="EMBL" id="GBM59162.1"/>
    </source>
</evidence>
<dbReference type="Proteomes" id="UP000499080">
    <property type="component" value="Unassembled WGS sequence"/>
</dbReference>
<sequence>MKKDIYESLKSLGLYNLKITFPVFQSQPNGYKQAATTDEPMLSSSSHRRQRMPFPGSALLQLQQIRRRGVSSTELHGGGDGISREKDQTATTCKILPQDK</sequence>
<organism evidence="2 3">
    <name type="scientific">Araneus ventricosus</name>
    <name type="common">Orbweaver spider</name>
    <name type="synonym">Epeira ventricosa</name>
    <dbReference type="NCBI Taxonomy" id="182803"/>
    <lineage>
        <taxon>Eukaryota</taxon>
        <taxon>Metazoa</taxon>
        <taxon>Ecdysozoa</taxon>
        <taxon>Arthropoda</taxon>
        <taxon>Chelicerata</taxon>
        <taxon>Arachnida</taxon>
        <taxon>Araneae</taxon>
        <taxon>Araneomorphae</taxon>
        <taxon>Entelegynae</taxon>
        <taxon>Araneoidea</taxon>
        <taxon>Araneidae</taxon>
        <taxon>Araneus</taxon>
    </lineage>
</organism>